<feature type="domain" description="MacB-like periplasmic core" evidence="13">
    <location>
        <begin position="18"/>
        <end position="192"/>
    </location>
</feature>
<protein>
    <recommendedName>
        <fullName evidence="4">Putative hemin transport system permease protein HrtB</fullName>
    </recommendedName>
</protein>
<keyword evidence="7 11" id="KW-0812">Transmembrane</keyword>
<evidence type="ECO:0000256" key="1">
    <source>
        <dbReference type="ARBA" id="ARBA00004651"/>
    </source>
</evidence>
<keyword evidence="6" id="KW-1003">Cell membrane</keyword>
<dbReference type="PANTHER" id="PTHR43738">
    <property type="entry name" value="ABC TRANSPORTER, MEMBRANE PROTEIN"/>
    <property type="match status" value="1"/>
</dbReference>
<accession>A0ABR5PHP2</accession>
<dbReference type="EMBL" id="AZFI01000193">
    <property type="protein sequence ID" value="KRM22807.1"/>
    <property type="molecule type" value="Genomic_DNA"/>
</dbReference>
<keyword evidence="15" id="KW-1185">Reference proteome</keyword>
<dbReference type="InterPro" id="IPR025857">
    <property type="entry name" value="MacB_PCD"/>
</dbReference>
<feature type="transmembrane region" description="Helical" evidence="11">
    <location>
        <begin position="321"/>
        <end position="341"/>
    </location>
</feature>
<dbReference type="Proteomes" id="UP000051217">
    <property type="component" value="Unassembled WGS sequence"/>
</dbReference>
<evidence type="ECO:0000256" key="10">
    <source>
        <dbReference type="ARBA" id="ARBA00024973"/>
    </source>
</evidence>
<name>A0ABR5PHP2_9LACO</name>
<comment type="caution">
    <text evidence="14">The sequence shown here is derived from an EMBL/GenBank/DDBJ whole genome shotgun (WGS) entry which is preliminary data.</text>
</comment>
<evidence type="ECO:0000313" key="14">
    <source>
        <dbReference type="EMBL" id="KRM22807.1"/>
    </source>
</evidence>
<dbReference type="PANTHER" id="PTHR43738:SF1">
    <property type="entry name" value="HEMIN TRANSPORT SYSTEM PERMEASE PROTEIN HRTB-RELATED"/>
    <property type="match status" value="1"/>
</dbReference>
<evidence type="ECO:0000256" key="9">
    <source>
        <dbReference type="ARBA" id="ARBA00023136"/>
    </source>
</evidence>
<sequence>MFLTIKEMKHNKLRYSMIIAVVALISYLIFILTSLAYGLAQENRQAVDSWRADNIVLNSDANGVLASSTLTKQQSAKIKVTGNASKLGELAVAVKKIHGQGKTSAELLGVSTDQFIYRELKITQGKKFTKNNEAVVDEGLRTAGYKIGDAIKVAAHGPKVKIVGFTKNAKMSVAPVIYTSLATWRQIKYGAQKDGQLSALVVKNGTVSSRPAGTQKLTIADFINQMPGYTAQNMTFEFMIGFLLIITMIIIAIFLYILTIQKLPLFATLKIQGVLTGYLIKNTVGQAGVITLTGLVISGILALVTQLVMPAAVPMTFSYPLLAGAAGLLLVMALLGSLIPVRTIKKVDPAIMIGGY</sequence>
<feature type="transmembrane region" description="Helical" evidence="11">
    <location>
        <begin position="236"/>
        <end position="257"/>
    </location>
</feature>
<keyword evidence="5" id="KW-0813">Transport</keyword>
<evidence type="ECO:0000256" key="3">
    <source>
        <dbReference type="ARBA" id="ARBA00011131"/>
    </source>
</evidence>
<comment type="function">
    <text evidence="10">Part of the ABC transporter complex hrt involved in hemin import. Responsible for the translocation of the substrate across the membrane.</text>
</comment>
<feature type="transmembrane region" description="Helical" evidence="11">
    <location>
        <begin position="15"/>
        <end position="40"/>
    </location>
</feature>
<dbReference type="InterPro" id="IPR051125">
    <property type="entry name" value="ABC-4/HrtB_transporter"/>
</dbReference>
<evidence type="ECO:0000259" key="13">
    <source>
        <dbReference type="Pfam" id="PF12704"/>
    </source>
</evidence>
<comment type="subunit">
    <text evidence="3">The complex is composed of two ATP-binding proteins (HrtA), two transmembrane proteins (HrtB) and a solute-binding protein.</text>
</comment>
<feature type="transmembrane region" description="Helical" evidence="11">
    <location>
        <begin position="287"/>
        <end position="309"/>
    </location>
</feature>
<organism evidence="14 15">
    <name type="scientific">Ligilactobacillus acidipiscis DSM 15836</name>
    <dbReference type="NCBI Taxonomy" id="1423716"/>
    <lineage>
        <taxon>Bacteria</taxon>
        <taxon>Bacillati</taxon>
        <taxon>Bacillota</taxon>
        <taxon>Bacilli</taxon>
        <taxon>Lactobacillales</taxon>
        <taxon>Lactobacillaceae</taxon>
        <taxon>Ligilactobacillus</taxon>
    </lineage>
</organism>
<dbReference type="Pfam" id="PF02687">
    <property type="entry name" value="FtsX"/>
    <property type="match status" value="1"/>
</dbReference>
<dbReference type="InterPro" id="IPR003838">
    <property type="entry name" value="ABC3_permease_C"/>
</dbReference>
<evidence type="ECO:0000256" key="4">
    <source>
        <dbReference type="ARBA" id="ARBA00016962"/>
    </source>
</evidence>
<evidence type="ECO:0000256" key="5">
    <source>
        <dbReference type="ARBA" id="ARBA00022448"/>
    </source>
</evidence>
<gene>
    <name evidence="14" type="ORF">FC65_GL000820</name>
</gene>
<evidence type="ECO:0000256" key="2">
    <source>
        <dbReference type="ARBA" id="ARBA00008697"/>
    </source>
</evidence>
<comment type="similarity">
    <text evidence="2">Belongs to the ABC-4 integral membrane protein family. HrtB subfamily.</text>
</comment>
<evidence type="ECO:0000259" key="12">
    <source>
        <dbReference type="Pfam" id="PF02687"/>
    </source>
</evidence>
<feature type="domain" description="ABC3 transporter permease C-terminal" evidence="12">
    <location>
        <begin position="238"/>
        <end position="349"/>
    </location>
</feature>
<evidence type="ECO:0000256" key="6">
    <source>
        <dbReference type="ARBA" id="ARBA00022475"/>
    </source>
</evidence>
<evidence type="ECO:0000313" key="15">
    <source>
        <dbReference type="Proteomes" id="UP000051217"/>
    </source>
</evidence>
<evidence type="ECO:0000256" key="11">
    <source>
        <dbReference type="SAM" id="Phobius"/>
    </source>
</evidence>
<keyword evidence="9 11" id="KW-0472">Membrane</keyword>
<dbReference type="Pfam" id="PF12704">
    <property type="entry name" value="MacB_PCD"/>
    <property type="match status" value="1"/>
</dbReference>
<reference evidence="14 15" key="1">
    <citation type="journal article" date="2015" name="Genome Announc.">
        <title>Expanding the biotechnology potential of lactobacilli through comparative genomics of 213 strains and associated genera.</title>
        <authorList>
            <person name="Sun Z."/>
            <person name="Harris H.M."/>
            <person name="McCann A."/>
            <person name="Guo C."/>
            <person name="Argimon S."/>
            <person name="Zhang W."/>
            <person name="Yang X."/>
            <person name="Jeffery I.B."/>
            <person name="Cooney J.C."/>
            <person name="Kagawa T.F."/>
            <person name="Liu W."/>
            <person name="Song Y."/>
            <person name="Salvetti E."/>
            <person name="Wrobel A."/>
            <person name="Rasinkangas P."/>
            <person name="Parkhill J."/>
            <person name="Rea M.C."/>
            <person name="O'Sullivan O."/>
            <person name="Ritari J."/>
            <person name="Douillard F.P."/>
            <person name="Paul Ross R."/>
            <person name="Yang R."/>
            <person name="Briner A.E."/>
            <person name="Felis G.E."/>
            <person name="de Vos W.M."/>
            <person name="Barrangou R."/>
            <person name="Klaenhammer T.R."/>
            <person name="Caufield P.W."/>
            <person name="Cui Y."/>
            <person name="Zhang H."/>
            <person name="O'Toole P.W."/>
        </authorList>
    </citation>
    <scope>NUCLEOTIDE SEQUENCE [LARGE SCALE GENOMIC DNA]</scope>
    <source>
        <strain evidence="14 15">DSM 15836</strain>
    </source>
</reference>
<evidence type="ECO:0000256" key="7">
    <source>
        <dbReference type="ARBA" id="ARBA00022692"/>
    </source>
</evidence>
<proteinExistence type="inferred from homology"/>
<evidence type="ECO:0000256" key="8">
    <source>
        <dbReference type="ARBA" id="ARBA00022989"/>
    </source>
</evidence>
<keyword evidence="8 11" id="KW-1133">Transmembrane helix</keyword>
<dbReference type="RefSeq" id="WP_056972509.1">
    <property type="nucleotide sequence ID" value="NZ_AZFI01000193.1"/>
</dbReference>
<comment type="subcellular location">
    <subcellularLocation>
        <location evidence="1">Cell membrane</location>
        <topology evidence="1">Multi-pass membrane protein</topology>
    </subcellularLocation>
</comment>